<organism evidence="1 2">
    <name type="scientific">Pisolithus microcarpus 441</name>
    <dbReference type="NCBI Taxonomy" id="765257"/>
    <lineage>
        <taxon>Eukaryota</taxon>
        <taxon>Fungi</taxon>
        <taxon>Dikarya</taxon>
        <taxon>Basidiomycota</taxon>
        <taxon>Agaricomycotina</taxon>
        <taxon>Agaricomycetes</taxon>
        <taxon>Agaricomycetidae</taxon>
        <taxon>Boletales</taxon>
        <taxon>Sclerodermatineae</taxon>
        <taxon>Pisolithaceae</taxon>
        <taxon>Pisolithus</taxon>
    </lineage>
</organism>
<protein>
    <submittedName>
        <fullName evidence="1">Uncharacterized protein</fullName>
    </submittedName>
</protein>
<reference evidence="2" key="2">
    <citation type="submission" date="2015-01" db="EMBL/GenBank/DDBJ databases">
        <title>Evolutionary Origins and Diversification of the Mycorrhizal Mutualists.</title>
        <authorList>
            <consortium name="DOE Joint Genome Institute"/>
            <consortium name="Mycorrhizal Genomics Consortium"/>
            <person name="Kohler A."/>
            <person name="Kuo A."/>
            <person name="Nagy L.G."/>
            <person name="Floudas D."/>
            <person name="Copeland A."/>
            <person name="Barry K.W."/>
            <person name="Cichocki N."/>
            <person name="Veneault-Fourrey C."/>
            <person name="LaButti K."/>
            <person name="Lindquist E.A."/>
            <person name="Lipzen A."/>
            <person name="Lundell T."/>
            <person name="Morin E."/>
            <person name="Murat C."/>
            <person name="Riley R."/>
            <person name="Ohm R."/>
            <person name="Sun H."/>
            <person name="Tunlid A."/>
            <person name="Henrissat B."/>
            <person name="Grigoriev I.V."/>
            <person name="Hibbett D.S."/>
            <person name="Martin F."/>
        </authorList>
    </citation>
    <scope>NUCLEOTIDE SEQUENCE [LARGE SCALE GENOMIC DNA]</scope>
    <source>
        <strain evidence="2">441</strain>
    </source>
</reference>
<evidence type="ECO:0000313" key="1">
    <source>
        <dbReference type="EMBL" id="KIK12751.1"/>
    </source>
</evidence>
<gene>
    <name evidence="1" type="ORF">PISMIDRAFT_689223</name>
</gene>
<reference evidence="1 2" key="1">
    <citation type="submission" date="2014-04" db="EMBL/GenBank/DDBJ databases">
        <authorList>
            <consortium name="DOE Joint Genome Institute"/>
            <person name="Kuo A."/>
            <person name="Kohler A."/>
            <person name="Costa M.D."/>
            <person name="Nagy L.G."/>
            <person name="Floudas D."/>
            <person name="Copeland A."/>
            <person name="Barry K.W."/>
            <person name="Cichocki N."/>
            <person name="Veneault-Fourrey C."/>
            <person name="LaButti K."/>
            <person name="Lindquist E.A."/>
            <person name="Lipzen A."/>
            <person name="Lundell T."/>
            <person name="Morin E."/>
            <person name="Murat C."/>
            <person name="Sun H."/>
            <person name="Tunlid A."/>
            <person name="Henrissat B."/>
            <person name="Grigoriev I.V."/>
            <person name="Hibbett D.S."/>
            <person name="Martin F."/>
            <person name="Nordberg H.P."/>
            <person name="Cantor M.N."/>
            <person name="Hua S.X."/>
        </authorList>
    </citation>
    <scope>NUCLEOTIDE SEQUENCE [LARGE SCALE GENOMIC DNA]</scope>
    <source>
        <strain evidence="1 2">441</strain>
    </source>
</reference>
<dbReference type="HOGENOM" id="CLU_3069599_0_0_1"/>
<sequence>MEYNLDSTDLVRPIIMNKNRRLVHGKFLMSRRKVAGRYTPLPGSADSLGVHLA</sequence>
<dbReference type="AlphaFoldDB" id="A0A0C9Y727"/>
<accession>A0A0C9Y727</accession>
<keyword evidence="2" id="KW-1185">Reference proteome</keyword>
<proteinExistence type="predicted"/>
<dbReference type="EMBL" id="KN834051">
    <property type="protein sequence ID" value="KIK12751.1"/>
    <property type="molecule type" value="Genomic_DNA"/>
</dbReference>
<dbReference type="Proteomes" id="UP000054018">
    <property type="component" value="Unassembled WGS sequence"/>
</dbReference>
<name>A0A0C9Y727_9AGAM</name>
<evidence type="ECO:0000313" key="2">
    <source>
        <dbReference type="Proteomes" id="UP000054018"/>
    </source>
</evidence>